<accession>A0A4Y9YXX7</accession>
<organism evidence="1 2">
    <name type="scientific">Rhodofomes roseus</name>
    <dbReference type="NCBI Taxonomy" id="34475"/>
    <lineage>
        <taxon>Eukaryota</taxon>
        <taxon>Fungi</taxon>
        <taxon>Dikarya</taxon>
        <taxon>Basidiomycota</taxon>
        <taxon>Agaricomycotina</taxon>
        <taxon>Agaricomycetes</taxon>
        <taxon>Polyporales</taxon>
        <taxon>Rhodofomes</taxon>
    </lineage>
</organism>
<dbReference type="Proteomes" id="UP000298390">
    <property type="component" value="Unassembled WGS sequence"/>
</dbReference>
<gene>
    <name evidence="1" type="ORF">EVJ58_g1764</name>
</gene>
<evidence type="ECO:0000313" key="2">
    <source>
        <dbReference type="Proteomes" id="UP000298390"/>
    </source>
</evidence>
<dbReference type="EMBL" id="SEKV01000060">
    <property type="protein sequence ID" value="TFY67215.1"/>
    <property type="molecule type" value="Genomic_DNA"/>
</dbReference>
<comment type="caution">
    <text evidence="1">The sequence shown here is derived from an EMBL/GenBank/DDBJ whole genome shotgun (WGS) entry which is preliminary data.</text>
</comment>
<protein>
    <submittedName>
        <fullName evidence="1">Uncharacterized protein</fullName>
    </submittedName>
</protein>
<reference evidence="1 2" key="1">
    <citation type="submission" date="2019-01" db="EMBL/GenBank/DDBJ databases">
        <title>Genome sequencing of the rare red list fungi Fomitopsis rosea.</title>
        <authorList>
            <person name="Buettner E."/>
            <person name="Kellner H."/>
        </authorList>
    </citation>
    <scope>NUCLEOTIDE SEQUENCE [LARGE SCALE GENOMIC DNA]</scope>
    <source>
        <strain evidence="1 2">DSM 105464</strain>
    </source>
</reference>
<proteinExistence type="predicted"/>
<sequence length="58" mass="6268">MFNRLALQHNLLIQVLGNRLVMADITIGPEDQILDSGTGSGVTVFVHAIYPFSAADAR</sequence>
<dbReference type="AlphaFoldDB" id="A0A4Y9YXX7"/>
<name>A0A4Y9YXX7_9APHY</name>
<evidence type="ECO:0000313" key="1">
    <source>
        <dbReference type="EMBL" id="TFY67215.1"/>
    </source>
</evidence>